<sequence length="326" mass="36490">MPVPSAVKNRYASTESAALSLKQYVEFTLRPWCERHSYPFLGRIKAVESISEKLEGGRYKSWLDIDDMYACTIVVPTREHIGSVTAFLNAKFNNLSVKDRLSTRKHPSVYRFDSTRWIGKVPPDSTATLAPGTRDLKFEVQVPTAFEHAWAVATHDIVYKSSSYDWKALRIASLLKASVEQIELIIDGFQSNADSISPSYDPETSAIDEFIQEARRLVEAGDISSSLAPGSWSRFGQNVHSLVSTYAPKGKSADELKKLTRRLYPWAQDQSDLFDLQAGSLFQVILRMINSGEIEGAHLRDFRVVDSDELRSLHGVTALGRTVDLA</sequence>
<keyword evidence="3" id="KW-1185">Reference proteome</keyword>
<dbReference type="RefSeq" id="WP_378484326.1">
    <property type="nucleotide sequence ID" value="NZ_JBHUFB010000008.1"/>
</dbReference>
<reference evidence="3" key="1">
    <citation type="journal article" date="2019" name="Int. J. Syst. Evol. Microbiol.">
        <title>The Global Catalogue of Microorganisms (GCM) 10K type strain sequencing project: providing services to taxonomists for standard genome sequencing and annotation.</title>
        <authorList>
            <consortium name="The Broad Institute Genomics Platform"/>
            <consortium name="The Broad Institute Genome Sequencing Center for Infectious Disease"/>
            <person name="Wu L."/>
            <person name="Ma J."/>
        </authorList>
    </citation>
    <scope>NUCLEOTIDE SEQUENCE [LARGE SCALE GENOMIC DNA]</scope>
    <source>
        <strain evidence="3">DT72</strain>
    </source>
</reference>
<dbReference type="EMBL" id="JBHUFB010000008">
    <property type="protein sequence ID" value="MFD1811783.1"/>
    <property type="molecule type" value="Genomic_DNA"/>
</dbReference>
<dbReference type="Pfam" id="PF04607">
    <property type="entry name" value="RelA_SpoT"/>
    <property type="match status" value="1"/>
</dbReference>
<dbReference type="Gene3D" id="3.30.460.10">
    <property type="entry name" value="Beta Polymerase, domain 2"/>
    <property type="match status" value="1"/>
</dbReference>
<dbReference type="SUPFAM" id="SSF81301">
    <property type="entry name" value="Nucleotidyltransferase"/>
    <property type="match status" value="1"/>
</dbReference>
<evidence type="ECO:0000259" key="1">
    <source>
        <dbReference type="SMART" id="SM00954"/>
    </source>
</evidence>
<name>A0ABW4P1F0_9NOCA</name>
<evidence type="ECO:0000313" key="2">
    <source>
        <dbReference type="EMBL" id="MFD1811783.1"/>
    </source>
</evidence>
<dbReference type="Proteomes" id="UP001597286">
    <property type="component" value="Unassembled WGS sequence"/>
</dbReference>
<evidence type="ECO:0000313" key="3">
    <source>
        <dbReference type="Proteomes" id="UP001597286"/>
    </source>
</evidence>
<dbReference type="SMART" id="SM00954">
    <property type="entry name" value="RelA_SpoT"/>
    <property type="match status" value="1"/>
</dbReference>
<dbReference type="InterPro" id="IPR007685">
    <property type="entry name" value="RelA_SpoT"/>
</dbReference>
<organism evidence="2 3">
    <name type="scientific">Rhodococcus gannanensis</name>
    <dbReference type="NCBI Taxonomy" id="1960308"/>
    <lineage>
        <taxon>Bacteria</taxon>
        <taxon>Bacillati</taxon>
        <taxon>Actinomycetota</taxon>
        <taxon>Actinomycetes</taxon>
        <taxon>Mycobacteriales</taxon>
        <taxon>Nocardiaceae</taxon>
        <taxon>Rhodococcus</taxon>
    </lineage>
</organism>
<accession>A0ABW4P1F0</accession>
<feature type="domain" description="RelA/SpoT" evidence="1">
    <location>
        <begin position="42"/>
        <end position="165"/>
    </location>
</feature>
<dbReference type="InterPro" id="IPR043519">
    <property type="entry name" value="NT_sf"/>
</dbReference>
<comment type="caution">
    <text evidence="2">The sequence shown here is derived from an EMBL/GenBank/DDBJ whole genome shotgun (WGS) entry which is preliminary data.</text>
</comment>
<protein>
    <recommendedName>
        <fullName evidence="1">RelA/SpoT domain-containing protein</fullName>
    </recommendedName>
</protein>
<gene>
    <name evidence="2" type="ORF">ACFSJG_06115</name>
</gene>
<proteinExistence type="predicted"/>